<evidence type="ECO:0000313" key="3">
    <source>
        <dbReference type="Proteomes" id="UP000007267"/>
    </source>
</evidence>
<proteinExistence type="predicted"/>
<dbReference type="GO" id="GO:0043277">
    <property type="term" value="P:apoptotic cell clearance"/>
    <property type="evidence" value="ECO:0007669"/>
    <property type="project" value="TreeGrafter"/>
</dbReference>
<dbReference type="Ensembl" id="ENSPSIT00000000178.1">
    <property type="protein sequence ID" value="ENSPSIP00000000178.1"/>
    <property type="gene ID" value="ENSPSIG00000000178.1"/>
</dbReference>
<dbReference type="InterPro" id="IPR013783">
    <property type="entry name" value="Ig-like_fold"/>
</dbReference>
<dbReference type="Pfam" id="PF07686">
    <property type="entry name" value="V-set"/>
    <property type="match status" value="1"/>
</dbReference>
<sequence length="52" mass="5855">SSRYQLEGDLTRGDVSLTIVNAAEADEGLYCCRVEIPGWFNDEKNHLEVVIE</sequence>
<dbReference type="GO" id="GO:0001786">
    <property type="term" value="F:phosphatidylserine binding"/>
    <property type="evidence" value="ECO:0007669"/>
    <property type="project" value="TreeGrafter"/>
</dbReference>
<keyword evidence="3" id="KW-1185">Reference proteome</keyword>
<dbReference type="SUPFAM" id="SSF48726">
    <property type="entry name" value="Immunoglobulin"/>
    <property type="match status" value="1"/>
</dbReference>
<feature type="domain" description="Immunoglobulin V-set" evidence="1">
    <location>
        <begin position="2"/>
        <end position="45"/>
    </location>
</feature>
<dbReference type="AlphaFoldDB" id="K7EWL8"/>
<dbReference type="PANTHER" id="PTHR46608:SF3">
    <property type="entry name" value="T-CELL IMMUNOGLOBULIN AND MUCIN DOMAIN-CONTAINING PROTEIN 4"/>
    <property type="match status" value="1"/>
</dbReference>
<protein>
    <recommendedName>
        <fullName evidence="1">Immunoglobulin V-set domain-containing protein</fullName>
    </recommendedName>
</protein>
<evidence type="ECO:0000259" key="1">
    <source>
        <dbReference type="Pfam" id="PF07686"/>
    </source>
</evidence>
<dbReference type="PANTHER" id="PTHR46608">
    <property type="entry name" value="T-CELL IMMUNOGLOBULIN AND MUCIN DOMAIN-CONTAINING PROTEIN 4"/>
    <property type="match status" value="1"/>
</dbReference>
<evidence type="ECO:0000313" key="2">
    <source>
        <dbReference type="Ensembl" id="ENSPSIP00000000178.1"/>
    </source>
</evidence>
<dbReference type="InterPro" id="IPR036179">
    <property type="entry name" value="Ig-like_dom_sf"/>
</dbReference>
<organism evidence="2 3">
    <name type="scientific">Pelodiscus sinensis</name>
    <name type="common">Chinese softshell turtle</name>
    <name type="synonym">Trionyx sinensis</name>
    <dbReference type="NCBI Taxonomy" id="13735"/>
    <lineage>
        <taxon>Eukaryota</taxon>
        <taxon>Metazoa</taxon>
        <taxon>Chordata</taxon>
        <taxon>Craniata</taxon>
        <taxon>Vertebrata</taxon>
        <taxon>Euteleostomi</taxon>
        <taxon>Archelosauria</taxon>
        <taxon>Testudinata</taxon>
        <taxon>Testudines</taxon>
        <taxon>Cryptodira</taxon>
        <taxon>Trionychia</taxon>
        <taxon>Trionychidae</taxon>
        <taxon>Pelodiscus</taxon>
    </lineage>
</organism>
<reference evidence="2" key="4">
    <citation type="submission" date="2025-09" db="UniProtKB">
        <authorList>
            <consortium name="Ensembl"/>
        </authorList>
    </citation>
    <scope>IDENTIFICATION</scope>
</reference>
<dbReference type="GO" id="GO:0060097">
    <property type="term" value="P:cytoskeletal rearrangement involved in phagocytosis, engulfment"/>
    <property type="evidence" value="ECO:0007669"/>
    <property type="project" value="TreeGrafter"/>
</dbReference>
<accession>K7EWL8</accession>
<dbReference type="EMBL" id="AGCU01197107">
    <property type="status" value="NOT_ANNOTATED_CDS"/>
    <property type="molecule type" value="Genomic_DNA"/>
</dbReference>
<dbReference type="GeneTree" id="ENSGT00940000169061"/>
<dbReference type="Proteomes" id="UP000007267">
    <property type="component" value="Unassembled WGS sequence"/>
</dbReference>
<dbReference type="Gene3D" id="2.60.40.10">
    <property type="entry name" value="Immunoglobulins"/>
    <property type="match status" value="1"/>
</dbReference>
<name>K7EWL8_PELSI</name>
<reference evidence="3" key="1">
    <citation type="submission" date="2011-10" db="EMBL/GenBank/DDBJ databases">
        <authorList>
            <consortium name="Soft-shell Turtle Genome Consortium"/>
        </authorList>
    </citation>
    <scope>NUCLEOTIDE SEQUENCE [LARGE SCALE GENOMIC DNA]</scope>
    <source>
        <strain evidence="3">Daiwa-1</strain>
    </source>
</reference>
<dbReference type="OMA" id="FNDEKNH"/>
<reference evidence="2" key="3">
    <citation type="submission" date="2025-08" db="UniProtKB">
        <authorList>
            <consortium name="Ensembl"/>
        </authorList>
    </citation>
    <scope>IDENTIFICATION</scope>
</reference>
<dbReference type="InterPro" id="IPR013106">
    <property type="entry name" value="Ig_V-set"/>
</dbReference>
<reference evidence="3" key="2">
    <citation type="journal article" date="2013" name="Nat. Genet.">
        <title>The draft genomes of soft-shell turtle and green sea turtle yield insights into the development and evolution of the turtle-specific body plan.</title>
        <authorList>
            <person name="Wang Z."/>
            <person name="Pascual-Anaya J."/>
            <person name="Zadissa A."/>
            <person name="Li W."/>
            <person name="Niimura Y."/>
            <person name="Huang Z."/>
            <person name="Li C."/>
            <person name="White S."/>
            <person name="Xiong Z."/>
            <person name="Fang D."/>
            <person name="Wang B."/>
            <person name="Ming Y."/>
            <person name="Chen Y."/>
            <person name="Zheng Y."/>
            <person name="Kuraku S."/>
            <person name="Pignatelli M."/>
            <person name="Herrero J."/>
            <person name="Beal K."/>
            <person name="Nozawa M."/>
            <person name="Li Q."/>
            <person name="Wang J."/>
            <person name="Zhang H."/>
            <person name="Yu L."/>
            <person name="Shigenobu S."/>
            <person name="Wang J."/>
            <person name="Liu J."/>
            <person name="Flicek P."/>
            <person name="Searle S."/>
            <person name="Wang J."/>
            <person name="Kuratani S."/>
            <person name="Yin Y."/>
            <person name="Aken B."/>
            <person name="Zhang G."/>
            <person name="Irie N."/>
        </authorList>
    </citation>
    <scope>NUCLEOTIDE SEQUENCE [LARGE SCALE GENOMIC DNA]</scope>
    <source>
        <strain evidence="3">Daiwa-1</strain>
    </source>
</reference>
<dbReference type="HOGENOM" id="CLU_3092559_0_0_1"/>